<proteinExistence type="predicted"/>
<dbReference type="EMBL" id="WEKV01000014">
    <property type="protein sequence ID" value="KAB7783832.1"/>
    <property type="molecule type" value="Genomic_DNA"/>
</dbReference>
<dbReference type="RefSeq" id="WP_152277927.1">
    <property type="nucleotide sequence ID" value="NZ_WEKV01000014.1"/>
</dbReference>
<reference evidence="1 2" key="1">
    <citation type="submission" date="2019-10" db="EMBL/GenBank/DDBJ databases">
        <title>Draft Genome Sequence of the Caffeine Degrading Methylotroph Methylorubrum populi PINKEL.</title>
        <authorList>
            <person name="Dawson S.C."/>
            <person name="Zhang X."/>
            <person name="Wright M.E."/>
            <person name="Sharma G."/>
            <person name="Langner J.T."/>
            <person name="Ditty J.L."/>
            <person name="Subuyuj G.A."/>
        </authorList>
    </citation>
    <scope>NUCLEOTIDE SEQUENCE [LARGE SCALE GENOMIC DNA]</scope>
    <source>
        <strain evidence="1 2">Pinkel</strain>
    </source>
</reference>
<accession>A0A833J3M3</accession>
<organism evidence="1 2">
    <name type="scientific">Methylorubrum populi</name>
    <dbReference type="NCBI Taxonomy" id="223967"/>
    <lineage>
        <taxon>Bacteria</taxon>
        <taxon>Pseudomonadati</taxon>
        <taxon>Pseudomonadota</taxon>
        <taxon>Alphaproteobacteria</taxon>
        <taxon>Hyphomicrobiales</taxon>
        <taxon>Methylobacteriaceae</taxon>
        <taxon>Methylorubrum</taxon>
    </lineage>
</organism>
<dbReference type="AlphaFoldDB" id="A0A833J3M3"/>
<sequence length="359" mass="40120">MDIKRLAAEIFDGVTVSALSFGLEDGRGPVFLTLSPRVANPPGSAWGANFFRQRGIPLIAVISKQNHWWHTPEIDDLASRVRELIGARPLIMYGASHGAYGVLHLRNTFGASYGFALAPQLAVSPDAAPADSRWLSDRFAIKFRFNEIQNLHKQEAPCCVFLDTLDPSERYQYELYTHVDELNPGGGINLVPVPYFTHDATTHIARAKLIVPMLTDAASGLFPNIPAIRPLFADAYKAVPKPFYNYLRQSKSISSGDLTMFRSHLENSSGYDYQEAYMASEVFIKIGDLNEAMNWSDRSIMKAIERYGRITSDAACKHLRTLKLCRGIDAAIAWWESLDAKHKSAHSTLYFEKYIALSV</sequence>
<name>A0A833J3M3_9HYPH</name>
<evidence type="ECO:0008006" key="3">
    <source>
        <dbReference type="Google" id="ProtNLM"/>
    </source>
</evidence>
<evidence type="ECO:0000313" key="1">
    <source>
        <dbReference type="EMBL" id="KAB7783832.1"/>
    </source>
</evidence>
<comment type="caution">
    <text evidence="1">The sequence shown here is derived from an EMBL/GenBank/DDBJ whole genome shotgun (WGS) entry which is preliminary data.</text>
</comment>
<evidence type="ECO:0000313" key="2">
    <source>
        <dbReference type="Proteomes" id="UP000469949"/>
    </source>
</evidence>
<gene>
    <name evidence="1" type="ORF">F8B43_3755</name>
</gene>
<protein>
    <recommendedName>
        <fullName evidence="3">Alpha/beta hydrolase</fullName>
    </recommendedName>
</protein>
<dbReference type="InterPro" id="IPR029058">
    <property type="entry name" value="AB_hydrolase_fold"/>
</dbReference>
<dbReference type="SUPFAM" id="SSF53474">
    <property type="entry name" value="alpha/beta-Hydrolases"/>
    <property type="match status" value="1"/>
</dbReference>
<dbReference type="Proteomes" id="UP000469949">
    <property type="component" value="Unassembled WGS sequence"/>
</dbReference>